<organism evidence="1 2">
    <name type="scientific">Zarconia navalis LEGE 11467</name>
    <dbReference type="NCBI Taxonomy" id="1828826"/>
    <lineage>
        <taxon>Bacteria</taxon>
        <taxon>Bacillati</taxon>
        <taxon>Cyanobacteriota</taxon>
        <taxon>Cyanophyceae</taxon>
        <taxon>Oscillatoriophycideae</taxon>
        <taxon>Oscillatoriales</taxon>
        <taxon>Oscillatoriales incertae sedis</taxon>
        <taxon>Zarconia</taxon>
        <taxon>Zarconia navalis</taxon>
    </lineage>
</organism>
<evidence type="ECO:0000313" key="1">
    <source>
        <dbReference type="EMBL" id="MBE9042206.1"/>
    </source>
</evidence>
<dbReference type="NCBIfam" id="NF005061">
    <property type="entry name" value="PRK06474.1"/>
    <property type="match status" value="1"/>
</dbReference>
<reference evidence="1" key="1">
    <citation type="submission" date="2020-10" db="EMBL/GenBank/DDBJ databases">
        <authorList>
            <person name="Castelo-Branco R."/>
            <person name="Eusebio N."/>
            <person name="Adriana R."/>
            <person name="Vieira A."/>
            <person name="Brugerolle De Fraissinette N."/>
            <person name="Rezende De Castro R."/>
            <person name="Schneider M.P."/>
            <person name="Vasconcelos V."/>
            <person name="Leao P.N."/>
        </authorList>
    </citation>
    <scope>NUCLEOTIDE SEQUENCE</scope>
    <source>
        <strain evidence="1">LEGE 11467</strain>
    </source>
</reference>
<sequence length="186" mass="20826">MKSAKAELLLHPVRLRVLQTLLGGVQLTTGQIAEALPDIAIATLYRQIEKLARADILTVVAERPIRGTVEKVYALQEIQANLSPRDLANVSREDHLHYFTIFVASLLGDYARYLERDEIDLLEDGVGYRQAAMYLSDEEFKEVVAALQGVLQPFLELKPTPDRHRRLLSTILIPVGDPDGNLEAQN</sequence>
<gene>
    <name evidence="1" type="ORF">IQ235_15615</name>
</gene>
<dbReference type="RefSeq" id="WP_264322380.1">
    <property type="nucleotide sequence ID" value="NZ_JADEXN010000316.1"/>
</dbReference>
<dbReference type="AlphaFoldDB" id="A0A928ZB17"/>
<dbReference type="InterPro" id="IPR036388">
    <property type="entry name" value="WH-like_DNA-bd_sf"/>
</dbReference>
<name>A0A928ZB17_9CYAN</name>
<proteinExistence type="predicted"/>
<dbReference type="Gene3D" id="1.10.10.10">
    <property type="entry name" value="Winged helix-like DNA-binding domain superfamily/Winged helix DNA-binding domain"/>
    <property type="match status" value="1"/>
</dbReference>
<dbReference type="SUPFAM" id="SSF46785">
    <property type="entry name" value="Winged helix' DNA-binding domain"/>
    <property type="match status" value="1"/>
</dbReference>
<dbReference type="EMBL" id="JADEXN010000316">
    <property type="protein sequence ID" value="MBE9042206.1"/>
    <property type="molecule type" value="Genomic_DNA"/>
</dbReference>
<keyword evidence="2" id="KW-1185">Reference proteome</keyword>
<protein>
    <submittedName>
        <fullName evidence="1">Helix-turn-helix domain-containing protein</fullName>
    </submittedName>
</protein>
<dbReference type="Gene3D" id="6.10.140.2180">
    <property type="match status" value="1"/>
</dbReference>
<dbReference type="Proteomes" id="UP000621799">
    <property type="component" value="Unassembled WGS sequence"/>
</dbReference>
<dbReference type="Pfam" id="PF12840">
    <property type="entry name" value="HTH_20"/>
    <property type="match status" value="1"/>
</dbReference>
<evidence type="ECO:0000313" key="2">
    <source>
        <dbReference type="Proteomes" id="UP000621799"/>
    </source>
</evidence>
<dbReference type="InterPro" id="IPR036390">
    <property type="entry name" value="WH_DNA-bd_sf"/>
</dbReference>
<comment type="caution">
    <text evidence="1">The sequence shown here is derived from an EMBL/GenBank/DDBJ whole genome shotgun (WGS) entry which is preliminary data.</text>
</comment>
<accession>A0A928ZB17</accession>